<dbReference type="EMBL" id="AC022314">
    <property type="protein sequence ID" value="AAF79663.1"/>
    <property type="molecule type" value="Genomic_DNA"/>
</dbReference>
<dbReference type="PANTHER" id="PTHR37610">
    <property type="entry name" value="CCHC-TYPE DOMAIN-CONTAINING PROTEIN"/>
    <property type="match status" value="1"/>
</dbReference>
<evidence type="ECO:0000313" key="2">
    <source>
        <dbReference type="EMBL" id="AAF79663.1"/>
    </source>
</evidence>
<reference evidence="2" key="3">
    <citation type="submission" date="2000-06" db="EMBL/GenBank/DDBJ databases">
        <authorList>
            <person name="Cheuk R."/>
            <person name="Shinn P."/>
            <person name="Brooks S."/>
            <person name="Buehler E."/>
            <person name="Chao Q."/>
            <person name="Johnson-Hopson C."/>
            <person name="Khan S."/>
            <person name="Kim C."/>
            <person name="Altafi H."/>
            <person name="Bei B."/>
            <person name="Chin C."/>
            <person name="Chiou J."/>
            <person name="Choi E."/>
            <person name="Conn L."/>
            <person name="Conway A."/>
            <person name="Gonzalez A."/>
            <person name="Hansen N."/>
            <person name="Howing B."/>
            <person name="Koo T."/>
            <person name="Lam B."/>
            <person name="Lee J."/>
            <person name="Lenz C."/>
            <person name="Li J."/>
            <person name="Liu A."/>
            <person name="Liu J."/>
            <person name="Liu S."/>
            <person name="Mukharsky N."/>
            <person name="Nguyen M."/>
            <person name="Palm C."/>
            <person name="Pham P."/>
            <person name="Sakano H."/>
            <person name="Schwartz J."/>
            <person name="Southwick A."/>
            <person name="Thaveri A."/>
            <person name="Toriumi M."/>
            <person name="Vaysberg M."/>
            <person name="Yu G."/>
            <person name="Davis R."/>
            <person name="Federspiel N."/>
            <person name="Theologis A."/>
            <person name="Ecker J."/>
        </authorList>
    </citation>
    <scope>NUCLEOTIDE SEQUENCE</scope>
</reference>
<accession>Q9LP08</accession>
<reference evidence="2" key="2">
    <citation type="submission" date="2000-05" db="EMBL/GenBank/DDBJ databases">
        <title>Genomic sequence for Arabidopsis thaliana BAC F9C16 from chromosome I.</title>
        <authorList>
            <person name="Shinn P."/>
            <person name="Brooks S."/>
            <person name="Buehler E."/>
            <person name="Chao Q."/>
            <person name="Johnson-Hopson C."/>
            <person name="Khan S."/>
            <person name="Kieleczawa J."/>
            <person name="Kim C."/>
            <person name="Altafi H."/>
            <person name="Bei Q."/>
            <person name="Chin C."/>
            <person name="Chiou J."/>
            <person name="Choi E."/>
            <person name="Conn L."/>
            <person name="Conway A."/>
            <person name="Gonzales A."/>
            <person name="Hansen N."/>
            <person name="Howing B."/>
            <person name="Koo T."/>
            <person name="Lam B."/>
            <person name="Lee J."/>
            <person name="Lenz C."/>
            <person name="Li J."/>
            <person name="Liu A."/>
            <person name="Liu K."/>
            <person name="Liu S."/>
            <person name="Mukharsky N."/>
            <person name="Nguyen M."/>
            <person name="Palm C."/>
            <person name="Pham P."/>
            <person name="Sakano H."/>
            <person name="Schwartz J."/>
            <person name="Southwick A."/>
            <person name="Thaveri A."/>
            <person name="Toriumi M."/>
            <person name="Vaysberg M."/>
            <person name="Yu G."/>
            <person name="Federspiel N.A."/>
            <person name="Theologis A."/>
            <person name="Ecker J.R."/>
        </authorList>
    </citation>
    <scope>NUCLEOTIDE SEQUENCE</scope>
</reference>
<evidence type="ECO:0000259" key="1">
    <source>
        <dbReference type="Pfam" id="PF14244"/>
    </source>
</evidence>
<feature type="domain" description="Retrotransposon Copia-like N-terminal" evidence="1">
    <location>
        <begin position="159"/>
        <end position="205"/>
    </location>
</feature>
<dbReference type="AlphaFoldDB" id="Q9LP08"/>
<sequence length="238" mass="26917">MGKDHVVICRVGNKSLKLPRRGAPTVGQRWTRERTWGPLLKAVTALQVISEPNPDECRVKKARTNGSYDLGAQRGRCDLLVGPSDWGGPMCPRDVVEPTGKSGRGVTHKRKRLEKLDILYILYIFLMNLLDCSSILKRKSLTRFSYVQRRTISSYDLTHSDNPGTLISQPLLPRPNYDKWSINIRLALQAQKKFGFADGSIPKPDDDSEDYEDWCANNALVVSWIKLTIVETLRSSFT</sequence>
<name>Q9LP08_ARATH</name>
<dbReference type="PANTHER" id="PTHR37610:SF101">
    <property type="entry name" value="(RAPE) HYPOTHETICAL PROTEIN"/>
    <property type="match status" value="1"/>
</dbReference>
<organism evidence="2">
    <name type="scientific">Arabidopsis thaliana</name>
    <name type="common">Mouse-ear cress</name>
    <dbReference type="NCBI Taxonomy" id="3702"/>
    <lineage>
        <taxon>Eukaryota</taxon>
        <taxon>Viridiplantae</taxon>
        <taxon>Streptophyta</taxon>
        <taxon>Embryophyta</taxon>
        <taxon>Tracheophyta</taxon>
        <taxon>Spermatophyta</taxon>
        <taxon>Magnoliopsida</taxon>
        <taxon>eudicotyledons</taxon>
        <taxon>Gunneridae</taxon>
        <taxon>Pentapetalae</taxon>
        <taxon>rosids</taxon>
        <taxon>malvids</taxon>
        <taxon>Brassicales</taxon>
        <taxon>Brassicaceae</taxon>
        <taxon>Camelineae</taxon>
        <taxon>Arabidopsis</taxon>
    </lineage>
</organism>
<proteinExistence type="predicted"/>
<protein>
    <submittedName>
        <fullName evidence="2">F9C16.10</fullName>
    </submittedName>
</protein>
<dbReference type="InterPro" id="IPR029472">
    <property type="entry name" value="Copia-like_N"/>
</dbReference>
<reference key="1">
    <citation type="journal article" date="2000" name="Nature">
        <title>Sequence and analysis of chromosome 1 of the plant Arabidopsis thaliana.</title>
        <authorList>
            <person name="Theologis A."/>
            <person name="Ecker J.R."/>
            <person name="Palm C.J."/>
            <person name="Federspiel N.A."/>
            <person name="Kaul S."/>
            <person name="White O."/>
            <person name="Alonso J."/>
            <person name="Altafi H."/>
            <person name="Araujo R."/>
            <person name="Bowman C.L."/>
            <person name="Brooks S.Y."/>
            <person name="Buehler E."/>
            <person name="Chan A."/>
            <person name="Chao Q."/>
            <person name="Chen H."/>
            <person name="Cheuk R.F."/>
            <person name="Chin C.W."/>
            <person name="Chung M.K."/>
            <person name="Conn L."/>
            <person name="Conway A.B."/>
            <person name="Conway A.R."/>
            <person name="Creasy T.H."/>
            <person name="Dewar K."/>
            <person name="Dunn P."/>
            <person name="Etgu P."/>
            <person name="Feldblyum T.V."/>
            <person name="Feng J."/>
            <person name="Fong B."/>
            <person name="Fujii C.Y."/>
            <person name="Gill J.E."/>
            <person name="Goldsmith A.D."/>
            <person name="Haas B."/>
            <person name="Hansen N.F."/>
            <person name="Hughes B."/>
            <person name="Huizar L."/>
            <person name="Hunter J.L."/>
            <person name="Jenkins J."/>
            <person name="Johnson-Hopson C."/>
            <person name="Khan S."/>
            <person name="Khaykin E."/>
            <person name="Kim C.J."/>
            <person name="Koo H.L."/>
            <person name="Kremenetskaia I."/>
            <person name="Kurtz D.B."/>
            <person name="Kwan A."/>
            <person name="Lam B."/>
            <person name="Langin-Hooper S."/>
            <person name="Lee A."/>
            <person name="Lee J.M."/>
            <person name="Lenz C.A."/>
            <person name="Li J.H."/>
            <person name="Li Y."/>
            <person name="Lin X."/>
            <person name="Liu S.X."/>
            <person name="Liu Z.A."/>
            <person name="Luros J.S."/>
            <person name="Maiti R."/>
            <person name="Marziali A."/>
            <person name="Militscher J."/>
            <person name="Miranda M."/>
            <person name="Nguyen M."/>
            <person name="Nierman W.C."/>
            <person name="Osborne B.I."/>
            <person name="Pai G."/>
            <person name="Peterson J."/>
            <person name="Pham P.K."/>
            <person name="Rizzo M."/>
            <person name="Rooney T."/>
            <person name="Rowley D."/>
            <person name="Sakano H."/>
            <person name="Salzberg S.L."/>
            <person name="Schwartz J.R."/>
            <person name="Shinn P."/>
            <person name="Southwick A.M."/>
            <person name="Sun H."/>
            <person name="Tallon L.J."/>
            <person name="Tambunga G."/>
            <person name="Toriumi M.J."/>
            <person name="Town C.D."/>
            <person name="Utterback T."/>
            <person name="Van Aken S."/>
            <person name="Vaysberg M."/>
            <person name="Vysotskaia V.S."/>
            <person name="Walker M."/>
            <person name="Wu D."/>
            <person name="Yu G."/>
            <person name="Fraser C.M."/>
            <person name="Venter J.C."/>
            <person name="Davis R.W."/>
        </authorList>
    </citation>
    <scope>NUCLEOTIDE SEQUENCE [LARGE SCALE GENOMIC DNA]</scope>
    <source>
        <strain>cv. Columbia</strain>
    </source>
</reference>
<dbReference type="Pfam" id="PF14244">
    <property type="entry name" value="Retrotran_gag_3"/>
    <property type="match status" value="1"/>
</dbReference>